<organism evidence="1 2">
    <name type="scientific">Collinsella acetigenes</name>
    <dbReference type="NCBI Taxonomy" id="2713419"/>
    <lineage>
        <taxon>Bacteria</taxon>
        <taxon>Bacillati</taxon>
        <taxon>Actinomycetota</taxon>
        <taxon>Coriobacteriia</taxon>
        <taxon>Coriobacteriales</taxon>
        <taxon>Coriobacteriaceae</taxon>
        <taxon>Collinsella</taxon>
    </lineage>
</organism>
<dbReference type="Proteomes" id="UP000546970">
    <property type="component" value="Unassembled WGS sequence"/>
</dbReference>
<dbReference type="AlphaFoldDB" id="A0A7X9YIF4"/>
<dbReference type="RefSeq" id="WP_169276737.1">
    <property type="nucleotide sequence ID" value="NZ_JABBCP010000001.1"/>
</dbReference>
<protein>
    <submittedName>
        <fullName evidence="1">DUF192 domain-containing protein</fullName>
    </submittedName>
</protein>
<comment type="caution">
    <text evidence="1">The sequence shown here is derived from an EMBL/GenBank/DDBJ whole genome shotgun (WGS) entry which is preliminary data.</text>
</comment>
<accession>A0A7X9YIF4</accession>
<reference evidence="1 2" key="1">
    <citation type="submission" date="2020-04" db="EMBL/GenBank/DDBJ databases">
        <title>Collinsella sp. KGMB02528 nov., an anaerobic actinobacterium isolated from human feces.</title>
        <authorList>
            <person name="Han K.-I."/>
            <person name="Eom M.K."/>
            <person name="Kim J.-S."/>
            <person name="Lee K.C."/>
            <person name="Suh M.K."/>
            <person name="Park S.-H."/>
            <person name="Lee J.H."/>
            <person name="Kang S.W."/>
            <person name="Park J.-E."/>
            <person name="Oh B.S."/>
            <person name="Yu S.Y."/>
            <person name="Choi S.-H."/>
            <person name="Lee D.H."/>
            <person name="Yoon H."/>
            <person name="Kim B.-Y."/>
            <person name="Lee J.H."/>
            <person name="Lee J.-S."/>
        </authorList>
    </citation>
    <scope>NUCLEOTIDE SEQUENCE [LARGE SCALE GENOMIC DNA]</scope>
    <source>
        <strain evidence="1 2">KGMB02528</strain>
    </source>
</reference>
<sequence length="122" mass="14046">MRLLRTRGETDWLLQEVDPVLRILGWENMRVVTAQTFFERLLGLLAPVYRAGMRADGVAIVFPCCSSVHTWFMKRDLDIVFLDRKGAMLRVYWDVKPGRLIFCPGASLAIERVSTKEFPGQE</sequence>
<dbReference type="InterPro" id="IPR038695">
    <property type="entry name" value="Saro_0823-like_sf"/>
</dbReference>
<gene>
    <name evidence="1" type="ORF">HF320_01395</name>
</gene>
<evidence type="ECO:0000313" key="2">
    <source>
        <dbReference type="Proteomes" id="UP000546970"/>
    </source>
</evidence>
<dbReference type="Gene3D" id="2.60.120.1140">
    <property type="entry name" value="Protein of unknown function DUF192"/>
    <property type="match status" value="1"/>
</dbReference>
<dbReference type="EMBL" id="JABBCP010000001">
    <property type="protein sequence ID" value="NMF54991.1"/>
    <property type="molecule type" value="Genomic_DNA"/>
</dbReference>
<evidence type="ECO:0000313" key="1">
    <source>
        <dbReference type="EMBL" id="NMF54991.1"/>
    </source>
</evidence>
<name>A0A7X9YIF4_9ACTN</name>
<keyword evidence="2" id="KW-1185">Reference proteome</keyword>
<proteinExistence type="predicted"/>